<feature type="compositionally biased region" description="Polar residues" evidence="1">
    <location>
        <begin position="101"/>
        <end position="112"/>
    </location>
</feature>
<sequence>MLQLMLIDPNNIYVQNEQLNLENHYKQIRVIIGKPPYSKEYFEILKFLIGVMCQILIKQFKFKKMNAIQENKLFVQQIKQKQDEFKKTLQFQIKKEPPLLQQHNFNQLTSPNQRREQTPNQRKGKIENDNSCSPTLFRTPQISLHQEQNKRQHQLSNNRSRNENLSTYKERREPNNDSAANDYSRVLEEVMKKYRQLKSELLTKDKEVQKTRFYKEEWLKEKKRNEQLQERNRILKTKMLKIIELVQQDQLKQNDDSEVVSFQQHFSHQGIIASLSTENKYLRQMLHLHDVTDISSQLEQLEGEQDQEVVYIDNILNTFLGDLKTIQKNRREKKDNQQLGQFNSLSLTVLNKESSFVDLSEDKLLMEQS</sequence>
<keyword evidence="3" id="KW-1185">Reference proteome</keyword>
<evidence type="ECO:0000313" key="3">
    <source>
        <dbReference type="Proteomes" id="UP000000600"/>
    </source>
</evidence>
<feature type="compositionally biased region" description="Low complexity" evidence="1">
    <location>
        <begin position="155"/>
        <end position="166"/>
    </location>
</feature>
<dbReference type="KEGG" id="ptm:GSPATT00027174001"/>
<dbReference type="OrthoDB" id="10325536at2759"/>
<evidence type="ECO:0000313" key="2">
    <source>
        <dbReference type="EMBL" id="CAK94848.1"/>
    </source>
</evidence>
<protein>
    <submittedName>
        <fullName evidence="2">Uncharacterized protein</fullName>
    </submittedName>
</protein>
<dbReference type="InParanoid" id="A0EHQ7"/>
<dbReference type="RefSeq" id="XP_001462221.1">
    <property type="nucleotide sequence ID" value="XM_001462184.1"/>
</dbReference>
<gene>
    <name evidence="2" type="ORF">GSPATT00027174001</name>
</gene>
<dbReference type="Proteomes" id="UP000000600">
    <property type="component" value="Unassembled WGS sequence"/>
</dbReference>
<proteinExistence type="predicted"/>
<dbReference type="EMBL" id="CT868679">
    <property type="protein sequence ID" value="CAK94848.1"/>
    <property type="molecule type" value="Genomic_DNA"/>
</dbReference>
<dbReference type="HOGENOM" id="CLU_910464_0_0_1"/>
<feature type="compositionally biased region" description="Polar residues" evidence="1">
    <location>
        <begin position="129"/>
        <end position="146"/>
    </location>
</feature>
<organism evidence="2 3">
    <name type="scientific">Paramecium tetraurelia</name>
    <dbReference type="NCBI Taxonomy" id="5888"/>
    <lineage>
        <taxon>Eukaryota</taxon>
        <taxon>Sar</taxon>
        <taxon>Alveolata</taxon>
        <taxon>Ciliophora</taxon>
        <taxon>Intramacronucleata</taxon>
        <taxon>Oligohymenophorea</taxon>
        <taxon>Peniculida</taxon>
        <taxon>Parameciidae</taxon>
        <taxon>Paramecium</taxon>
    </lineage>
</organism>
<reference evidence="2 3" key="1">
    <citation type="journal article" date="2006" name="Nature">
        <title>Global trends of whole-genome duplications revealed by the ciliate Paramecium tetraurelia.</title>
        <authorList>
            <consortium name="Genoscope"/>
            <person name="Aury J.-M."/>
            <person name="Jaillon O."/>
            <person name="Duret L."/>
            <person name="Noel B."/>
            <person name="Jubin C."/>
            <person name="Porcel B.M."/>
            <person name="Segurens B."/>
            <person name="Daubin V."/>
            <person name="Anthouard V."/>
            <person name="Aiach N."/>
            <person name="Arnaiz O."/>
            <person name="Billaut A."/>
            <person name="Beisson J."/>
            <person name="Blanc I."/>
            <person name="Bouhouche K."/>
            <person name="Camara F."/>
            <person name="Duharcourt S."/>
            <person name="Guigo R."/>
            <person name="Gogendeau D."/>
            <person name="Katinka M."/>
            <person name="Keller A.-M."/>
            <person name="Kissmehl R."/>
            <person name="Klotz C."/>
            <person name="Koll F."/>
            <person name="Le Moue A."/>
            <person name="Lepere C."/>
            <person name="Malinsky S."/>
            <person name="Nowacki M."/>
            <person name="Nowak J.K."/>
            <person name="Plattner H."/>
            <person name="Poulain J."/>
            <person name="Ruiz F."/>
            <person name="Serrano V."/>
            <person name="Zagulski M."/>
            <person name="Dessen P."/>
            <person name="Betermier M."/>
            <person name="Weissenbach J."/>
            <person name="Scarpelli C."/>
            <person name="Schachter V."/>
            <person name="Sperling L."/>
            <person name="Meyer E."/>
            <person name="Cohen J."/>
            <person name="Wincker P."/>
        </authorList>
    </citation>
    <scope>NUCLEOTIDE SEQUENCE [LARGE SCALE GENOMIC DNA]</scope>
    <source>
        <strain evidence="2 3">Stock d4-2</strain>
    </source>
</reference>
<feature type="region of interest" description="Disordered" evidence="1">
    <location>
        <begin position="100"/>
        <end position="182"/>
    </location>
</feature>
<dbReference type="GeneID" id="5048006"/>
<dbReference type="AlphaFoldDB" id="A0EHQ7"/>
<accession>A0EHQ7</accession>
<name>A0EHQ7_PARTE</name>
<dbReference type="OMA" id="CQILIKQ"/>
<evidence type="ECO:0000256" key="1">
    <source>
        <dbReference type="SAM" id="MobiDB-lite"/>
    </source>
</evidence>